<dbReference type="RefSeq" id="WP_109824192.1">
    <property type="nucleotide sequence ID" value="NZ_QGKL01000039.1"/>
</dbReference>
<evidence type="ECO:0008006" key="4">
    <source>
        <dbReference type="Google" id="ProtNLM"/>
    </source>
</evidence>
<evidence type="ECO:0000256" key="1">
    <source>
        <dbReference type="ARBA" id="ARBA00010751"/>
    </source>
</evidence>
<dbReference type="OrthoDB" id="530049at2"/>
<dbReference type="Gene3D" id="3.30.110.70">
    <property type="entry name" value="Hypothetical protein apc22750. Chain B"/>
    <property type="match status" value="1"/>
</dbReference>
<gene>
    <name evidence="2" type="ORF">DKT75_14700</name>
</gene>
<proteinExistence type="inferred from homology"/>
<evidence type="ECO:0000313" key="3">
    <source>
        <dbReference type="Proteomes" id="UP000245506"/>
    </source>
</evidence>
<protein>
    <recommendedName>
        <fullName evidence="4">YbjQ family protein</fullName>
    </recommendedName>
</protein>
<dbReference type="Proteomes" id="UP000245506">
    <property type="component" value="Unassembled WGS sequence"/>
</dbReference>
<dbReference type="Pfam" id="PF01906">
    <property type="entry name" value="YbjQ_1"/>
    <property type="match status" value="1"/>
</dbReference>
<dbReference type="SUPFAM" id="SSF117782">
    <property type="entry name" value="YbjQ-like"/>
    <property type="match status" value="1"/>
</dbReference>
<organism evidence="2 3">
    <name type="scientific">Leucothrix arctica</name>
    <dbReference type="NCBI Taxonomy" id="1481894"/>
    <lineage>
        <taxon>Bacteria</taxon>
        <taxon>Pseudomonadati</taxon>
        <taxon>Pseudomonadota</taxon>
        <taxon>Gammaproteobacteria</taxon>
        <taxon>Thiotrichales</taxon>
        <taxon>Thiotrichaceae</taxon>
        <taxon>Leucothrix</taxon>
    </lineage>
</organism>
<sequence>MIFQILLILVLLILGYFVGSHLEKKHYQSIIKREEMLRDIPAVASKILPPGSENFNQVLVMGNVTISVDYFKRFLAALHNFFGGRVTSYESLLDRARREAILRMKEEAAVLKATLVLNIKYETASIYKGGGKAIGSVEVLAYGTAMIPKASIDAV</sequence>
<dbReference type="PANTHER" id="PTHR34068">
    <property type="entry name" value="UPF0145 PROTEIN YBJQ"/>
    <property type="match status" value="1"/>
</dbReference>
<comment type="caution">
    <text evidence="2">The sequence shown here is derived from an EMBL/GenBank/DDBJ whole genome shotgun (WGS) entry which is preliminary data.</text>
</comment>
<comment type="similarity">
    <text evidence="1">Belongs to the UPF0145 family.</text>
</comment>
<dbReference type="EMBL" id="QGKL01000039">
    <property type="protein sequence ID" value="PWQ94543.1"/>
    <property type="molecule type" value="Genomic_DNA"/>
</dbReference>
<accession>A0A317CB46</accession>
<evidence type="ECO:0000313" key="2">
    <source>
        <dbReference type="EMBL" id="PWQ94543.1"/>
    </source>
</evidence>
<dbReference type="InterPro" id="IPR035439">
    <property type="entry name" value="UPF0145_dom_sf"/>
</dbReference>
<keyword evidence="3" id="KW-1185">Reference proteome</keyword>
<dbReference type="PANTHER" id="PTHR34068:SF2">
    <property type="entry name" value="UPF0145 PROTEIN SCO3412"/>
    <property type="match status" value="1"/>
</dbReference>
<name>A0A317CB46_9GAMM</name>
<reference evidence="2 3" key="1">
    <citation type="submission" date="2018-05" db="EMBL/GenBank/DDBJ databases">
        <title>Leucothrix arctica sp. nov., isolated from Arctic seawater.</title>
        <authorList>
            <person name="Choi A."/>
            <person name="Baek K."/>
        </authorList>
    </citation>
    <scope>NUCLEOTIDE SEQUENCE [LARGE SCALE GENOMIC DNA]</scope>
    <source>
        <strain evidence="2 3">IMCC9719</strain>
    </source>
</reference>
<dbReference type="InterPro" id="IPR002765">
    <property type="entry name" value="UPF0145_YbjQ-like"/>
</dbReference>
<dbReference type="AlphaFoldDB" id="A0A317CB46"/>